<dbReference type="GO" id="GO:0003677">
    <property type="term" value="F:DNA binding"/>
    <property type="evidence" value="ECO:0007669"/>
    <property type="project" value="InterPro"/>
</dbReference>
<accession>A0A3A1R038</accession>
<name>A0A3A1R038_9BACI</name>
<dbReference type="InterPro" id="IPR013325">
    <property type="entry name" value="RNA_pol_sigma_r2"/>
</dbReference>
<dbReference type="InterPro" id="IPR014284">
    <property type="entry name" value="RNA_pol_sigma-70_dom"/>
</dbReference>
<evidence type="ECO:0000313" key="6">
    <source>
        <dbReference type="EMBL" id="RIW34008.1"/>
    </source>
</evidence>
<dbReference type="Pfam" id="PF04542">
    <property type="entry name" value="Sigma70_r2"/>
    <property type="match status" value="1"/>
</dbReference>
<keyword evidence="7" id="KW-1185">Reference proteome</keyword>
<dbReference type="InterPro" id="IPR013324">
    <property type="entry name" value="RNA_pol_sigma_r3/r4-like"/>
</dbReference>
<dbReference type="GO" id="GO:0016987">
    <property type="term" value="F:sigma factor activity"/>
    <property type="evidence" value="ECO:0007669"/>
    <property type="project" value="UniProtKB-KW"/>
</dbReference>
<dbReference type="PANTHER" id="PTHR43133:SF51">
    <property type="entry name" value="RNA POLYMERASE SIGMA FACTOR"/>
    <property type="match status" value="1"/>
</dbReference>
<dbReference type="InterPro" id="IPR039425">
    <property type="entry name" value="RNA_pol_sigma-70-like"/>
</dbReference>
<evidence type="ECO:0000313" key="7">
    <source>
        <dbReference type="Proteomes" id="UP000265801"/>
    </source>
</evidence>
<evidence type="ECO:0000256" key="2">
    <source>
        <dbReference type="ARBA" id="ARBA00023015"/>
    </source>
</evidence>
<comment type="caution">
    <text evidence="6">The sequence shown here is derived from an EMBL/GenBank/DDBJ whole genome shotgun (WGS) entry which is preliminary data.</text>
</comment>
<evidence type="ECO:0000256" key="4">
    <source>
        <dbReference type="ARBA" id="ARBA00023163"/>
    </source>
</evidence>
<dbReference type="NCBIfam" id="TIGR02954">
    <property type="entry name" value="Sig70_famx3"/>
    <property type="match status" value="1"/>
</dbReference>
<sequence length="179" mass="21061">MYRKGDPVMLQLTKVKKAKKGNDKAFQELIEEEKNKLYRMAYLYVKNENDAIDIVHETIYKAYISIKKVKEPDYFSTWLSKILINTALDFIKKNKKVIPFEEVERLESSEDLHIAESLDLVDAIDRLEEKYKTVIILRYYKGLQVKEIADMLDCPEGTVKTNLHRAINKLRADLREECL</sequence>
<keyword evidence="4" id="KW-0804">Transcription</keyword>
<evidence type="ECO:0000256" key="3">
    <source>
        <dbReference type="ARBA" id="ARBA00023082"/>
    </source>
</evidence>
<dbReference type="NCBIfam" id="TIGR02937">
    <property type="entry name" value="sigma70-ECF"/>
    <property type="match status" value="1"/>
</dbReference>
<dbReference type="Proteomes" id="UP000265801">
    <property type="component" value="Unassembled WGS sequence"/>
</dbReference>
<feature type="domain" description="HTH luxR-type" evidence="5">
    <location>
        <begin position="142"/>
        <end position="169"/>
    </location>
</feature>
<dbReference type="Gene3D" id="1.10.10.10">
    <property type="entry name" value="Winged helix-like DNA-binding domain superfamily/Winged helix DNA-binding domain"/>
    <property type="match status" value="1"/>
</dbReference>
<proteinExistence type="inferred from homology"/>
<evidence type="ECO:0000256" key="1">
    <source>
        <dbReference type="ARBA" id="ARBA00010641"/>
    </source>
</evidence>
<organism evidence="6 7">
    <name type="scientific">Bacillus salacetis</name>
    <dbReference type="NCBI Taxonomy" id="2315464"/>
    <lineage>
        <taxon>Bacteria</taxon>
        <taxon>Bacillati</taxon>
        <taxon>Bacillota</taxon>
        <taxon>Bacilli</taxon>
        <taxon>Bacillales</taxon>
        <taxon>Bacillaceae</taxon>
        <taxon>Bacillus</taxon>
    </lineage>
</organism>
<dbReference type="CDD" id="cd06171">
    <property type="entry name" value="Sigma70_r4"/>
    <property type="match status" value="1"/>
</dbReference>
<comment type="similarity">
    <text evidence="1">Belongs to the sigma-70 factor family. ECF subfamily.</text>
</comment>
<dbReference type="Pfam" id="PF08281">
    <property type="entry name" value="Sigma70_r4_2"/>
    <property type="match status" value="1"/>
</dbReference>
<dbReference type="PANTHER" id="PTHR43133">
    <property type="entry name" value="RNA POLYMERASE ECF-TYPE SIGMA FACTO"/>
    <property type="match status" value="1"/>
</dbReference>
<dbReference type="InterPro" id="IPR036388">
    <property type="entry name" value="WH-like_DNA-bd_sf"/>
</dbReference>
<dbReference type="Gene3D" id="1.10.1740.10">
    <property type="match status" value="1"/>
</dbReference>
<dbReference type="GO" id="GO:0006352">
    <property type="term" value="P:DNA-templated transcription initiation"/>
    <property type="evidence" value="ECO:0007669"/>
    <property type="project" value="InterPro"/>
</dbReference>
<protein>
    <submittedName>
        <fullName evidence="6">Sigma-70 family RNA polymerase sigma factor</fullName>
    </submittedName>
</protein>
<dbReference type="InterPro" id="IPR000792">
    <property type="entry name" value="Tscrpt_reg_LuxR_C"/>
</dbReference>
<dbReference type="EMBL" id="QXIR01000012">
    <property type="protein sequence ID" value="RIW34008.1"/>
    <property type="molecule type" value="Genomic_DNA"/>
</dbReference>
<keyword evidence="2" id="KW-0805">Transcription regulation</keyword>
<dbReference type="SUPFAM" id="SSF88659">
    <property type="entry name" value="Sigma3 and sigma4 domains of RNA polymerase sigma factors"/>
    <property type="match status" value="1"/>
</dbReference>
<dbReference type="InterPro" id="IPR014300">
    <property type="entry name" value="RNA_pol_sigma-V"/>
</dbReference>
<dbReference type="PROSITE" id="PS00622">
    <property type="entry name" value="HTH_LUXR_1"/>
    <property type="match status" value="1"/>
</dbReference>
<gene>
    <name evidence="6" type="ORF">D3H55_10450</name>
</gene>
<keyword evidence="3" id="KW-0731">Sigma factor</keyword>
<dbReference type="AlphaFoldDB" id="A0A3A1R038"/>
<dbReference type="SUPFAM" id="SSF88946">
    <property type="entry name" value="Sigma2 domain of RNA polymerase sigma factors"/>
    <property type="match status" value="1"/>
</dbReference>
<dbReference type="InterPro" id="IPR007627">
    <property type="entry name" value="RNA_pol_sigma70_r2"/>
</dbReference>
<dbReference type="OrthoDB" id="9782703at2"/>
<dbReference type="InterPro" id="IPR013249">
    <property type="entry name" value="RNA_pol_sigma70_r4_t2"/>
</dbReference>
<evidence type="ECO:0000259" key="5">
    <source>
        <dbReference type="PROSITE" id="PS00622"/>
    </source>
</evidence>
<reference evidence="6 7" key="1">
    <citation type="submission" date="2018-09" db="EMBL/GenBank/DDBJ databases">
        <title>Bacillus saliacetes sp. nov., isolated from Thai shrimp paste (Ka-pi).</title>
        <authorList>
            <person name="Daroonpunt R."/>
            <person name="Tanasupawat S."/>
            <person name="Yiamsombut S."/>
        </authorList>
    </citation>
    <scope>NUCLEOTIDE SEQUENCE [LARGE SCALE GENOMIC DNA]</scope>
    <source>
        <strain evidence="6 7">SKP7-4</strain>
    </source>
</reference>